<comment type="caution">
    <text evidence="1">The sequence shown here is derived from an EMBL/GenBank/DDBJ whole genome shotgun (WGS) entry which is preliminary data.</text>
</comment>
<accession>A0ABU3HA46</accession>
<evidence type="ECO:0000313" key="2">
    <source>
        <dbReference type="Proteomes" id="UP001248709"/>
    </source>
</evidence>
<reference evidence="1 2" key="1">
    <citation type="submission" date="2023-07" db="EMBL/GenBank/DDBJ databases">
        <title>Genomic Encyclopedia of Type Strains, Phase IV (KMG-IV): sequencing the most valuable type-strain genomes for metagenomic binning, comparative biology and taxonomic classification.</title>
        <authorList>
            <person name="Goeker M."/>
        </authorList>
    </citation>
    <scope>NUCLEOTIDE SEQUENCE [LARGE SCALE GENOMIC DNA]</scope>
    <source>
        <strain evidence="1 2">T98</strain>
    </source>
</reference>
<proteinExistence type="predicted"/>
<gene>
    <name evidence="1" type="ORF">J2Z22_003246</name>
</gene>
<sequence>MLTLTQVQNKSSTQMAGGVMHSAAAALSGGLS</sequence>
<organism evidence="1 2">
    <name type="scientific">Paenibacillus forsythiae</name>
    <dbReference type="NCBI Taxonomy" id="365616"/>
    <lineage>
        <taxon>Bacteria</taxon>
        <taxon>Bacillati</taxon>
        <taxon>Bacillota</taxon>
        <taxon>Bacilli</taxon>
        <taxon>Bacillales</taxon>
        <taxon>Paenibacillaceae</taxon>
        <taxon>Paenibacillus</taxon>
    </lineage>
</organism>
<protein>
    <submittedName>
        <fullName evidence="1">Uncharacterized protein</fullName>
    </submittedName>
</protein>
<keyword evidence="2" id="KW-1185">Reference proteome</keyword>
<evidence type="ECO:0000313" key="1">
    <source>
        <dbReference type="EMBL" id="MDT3427683.1"/>
    </source>
</evidence>
<dbReference type="EMBL" id="JAUSUY010000013">
    <property type="protein sequence ID" value="MDT3427683.1"/>
    <property type="molecule type" value="Genomic_DNA"/>
</dbReference>
<name>A0ABU3HA46_9BACL</name>
<dbReference type="Proteomes" id="UP001248709">
    <property type="component" value="Unassembled WGS sequence"/>
</dbReference>